<dbReference type="Gene3D" id="1.10.472.170">
    <property type="match status" value="1"/>
</dbReference>
<evidence type="ECO:0000256" key="2">
    <source>
        <dbReference type="ARBA" id="ARBA00023015"/>
    </source>
</evidence>
<dbReference type="GO" id="GO:0008270">
    <property type="term" value="F:zinc ion binding"/>
    <property type="evidence" value="ECO:0007669"/>
    <property type="project" value="UniProtKB-KW"/>
</dbReference>
<keyword evidence="2" id="KW-0805">Transcription regulation</keyword>
<evidence type="ECO:0000256" key="4">
    <source>
        <dbReference type="PROSITE-ProRule" id="PRU00469"/>
    </source>
</evidence>
<dbReference type="PANTHER" id="PTHR11618">
    <property type="entry name" value="TRANSCRIPTION INITIATION FACTOR IIB-RELATED"/>
    <property type="match status" value="1"/>
</dbReference>
<evidence type="ECO:0000256" key="3">
    <source>
        <dbReference type="ARBA" id="ARBA00023163"/>
    </source>
</evidence>
<feature type="domain" description="TFIIB-type" evidence="5">
    <location>
        <begin position="5"/>
        <end position="36"/>
    </location>
</feature>
<organism evidence="6">
    <name type="scientific">uncultured marine thaumarchaeote KM3_03_D08</name>
    <dbReference type="NCBI Taxonomy" id="1455960"/>
    <lineage>
        <taxon>Archaea</taxon>
        <taxon>Nitrososphaerota</taxon>
        <taxon>environmental samples</taxon>
    </lineage>
</organism>
<dbReference type="EMBL" id="KF900519">
    <property type="protein sequence ID" value="AIE97884.1"/>
    <property type="molecule type" value="Genomic_DNA"/>
</dbReference>
<dbReference type="InterPro" id="IPR013137">
    <property type="entry name" value="Znf_TFIIB"/>
</dbReference>
<dbReference type="GO" id="GO:0070897">
    <property type="term" value="P:transcription preinitiation complex assembly"/>
    <property type="evidence" value="ECO:0007669"/>
    <property type="project" value="InterPro"/>
</dbReference>
<dbReference type="Pfam" id="PF08271">
    <property type="entry name" value="Zn_Ribbon_TF"/>
    <property type="match status" value="1"/>
</dbReference>
<dbReference type="PANTHER" id="PTHR11618:SF13">
    <property type="entry name" value="TRANSCRIPTION INITIATION FACTOR IIB"/>
    <property type="match status" value="1"/>
</dbReference>
<dbReference type="GO" id="GO:0017025">
    <property type="term" value="F:TBP-class protein binding"/>
    <property type="evidence" value="ECO:0007669"/>
    <property type="project" value="InterPro"/>
</dbReference>
<name>A0A075G320_9ARCH</name>
<protein>
    <submittedName>
        <fullName evidence="6">Zinc finger TFIIB-type domain-containing protein (TFIIB, GTF2B, SUA7, tfb)</fullName>
    </submittedName>
</protein>
<keyword evidence="4" id="KW-0863">Zinc-finger</keyword>
<keyword evidence="3" id="KW-0804">Transcription</keyword>
<dbReference type="Gene3D" id="1.10.472.10">
    <property type="entry name" value="Cyclin-like"/>
    <property type="match status" value="1"/>
</dbReference>
<keyword evidence="4" id="KW-0479">Metal-binding</keyword>
<keyword evidence="1" id="KW-0677">Repeat</keyword>
<keyword evidence="4" id="KW-0862">Zinc</keyword>
<sequence>MKTLEIEVCCPECKSTIVDDIHNGERICSSCGIVVDEQMADYGPETKGADLVDKMRLARATGQTTFAQHDMGIATEISIGSTDFSGKKINSSVSNQMQNLRKWQQRVRVTSPRDRRLTNVLGKITETCASCSLSKNVVETASKIYRSLDGKNIEVKGKSVISITVAVVYLACRQCDVVRSLEEICREVCLEKDVKAKSKLAAKYYRNLVLEMGQEVTPTLTMDKYISKIANLTRTDVRVERLALEIAEKSKGVGMTDGKAPNGIASAYMYIGSILLGQTVLQRDVSTISGITEVTIRNRVKEILTTNKITLTLRPILANK</sequence>
<dbReference type="PROSITE" id="PS51134">
    <property type="entry name" value="ZF_TFIIB"/>
    <property type="match status" value="1"/>
</dbReference>
<dbReference type="InterPro" id="IPR000812">
    <property type="entry name" value="TFIIB"/>
</dbReference>
<evidence type="ECO:0000256" key="1">
    <source>
        <dbReference type="ARBA" id="ARBA00022737"/>
    </source>
</evidence>
<evidence type="ECO:0000313" key="6">
    <source>
        <dbReference type="EMBL" id="AIE97884.1"/>
    </source>
</evidence>
<dbReference type="Pfam" id="PF00382">
    <property type="entry name" value="TFIIB"/>
    <property type="match status" value="2"/>
</dbReference>
<dbReference type="InterPro" id="IPR036915">
    <property type="entry name" value="Cyclin-like_sf"/>
</dbReference>
<reference evidence="6" key="1">
    <citation type="journal article" date="2014" name="Genome Biol. Evol.">
        <title>Pangenome evidence for extensive interdomain horizontal transfer affecting lineage core and shell genes in uncultured planktonic thaumarchaeota and euryarchaeota.</title>
        <authorList>
            <person name="Deschamps P."/>
            <person name="Zivanovic Y."/>
            <person name="Moreira D."/>
            <person name="Rodriguez-Valera F."/>
            <person name="Lopez-Garcia P."/>
        </authorList>
    </citation>
    <scope>NUCLEOTIDE SEQUENCE</scope>
</reference>
<dbReference type="GO" id="GO:0097550">
    <property type="term" value="C:transcription preinitiation complex"/>
    <property type="evidence" value="ECO:0007669"/>
    <property type="project" value="TreeGrafter"/>
</dbReference>
<dbReference type="AlphaFoldDB" id="A0A075G320"/>
<evidence type="ECO:0000259" key="5">
    <source>
        <dbReference type="PROSITE" id="PS51134"/>
    </source>
</evidence>
<accession>A0A075G320</accession>
<gene>
    <name evidence="6" type="primary">GTF2B</name>
    <name evidence="6" type="synonym">SUA7</name>
    <name evidence="6" type="synonym">tfb</name>
    <name evidence="6" type="synonym">TFIIB</name>
</gene>
<dbReference type="PRINTS" id="PR00685">
    <property type="entry name" value="TIFACTORIIB"/>
</dbReference>
<dbReference type="InterPro" id="IPR013150">
    <property type="entry name" value="TFIIB_cyclin"/>
</dbReference>
<dbReference type="SUPFAM" id="SSF57783">
    <property type="entry name" value="Zinc beta-ribbon"/>
    <property type="match status" value="1"/>
</dbReference>
<proteinExistence type="predicted"/>
<dbReference type="SUPFAM" id="SSF47954">
    <property type="entry name" value="Cyclin-like"/>
    <property type="match status" value="2"/>
</dbReference>